<name>A0ABW0LGG1_9BACI</name>
<sequence length="316" mass="35714">MMNNTSKSPCKFNPGTIINGKWHKHRYQLVKELGAGANGVVYLVKGSFGYSALKMSTDSMSITSEVNVLKAFEKVQGSTLGPSLFDVDDWHTKNGTIHFYVMEYIHGPDLLSFISSKGKSWAGIMIVQLLDILENLHKQGWVFGDLKPENLIVSGPPAKIRCIDVGGTTKSNRAIKEFTEFFDRGYWGLGTRKAEPSYDLFSTAMLLVNLYYPKRFSKNTDGKKQLMDVVQSDKGLVRYEPVLKRAFLNQYSSAQEMKKDMLQLLSASDSQPKSNAVRYKSRQVKKQKKKNPIFETVSILILTIVLYALYIYGYIL</sequence>
<protein>
    <submittedName>
        <fullName evidence="4">Protein kinase family protein</fullName>
    </submittedName>
</protein>
<dbReference type="PROSITE" id="PS50011">
    <property type="entry name" value="PROTEIN_KINASE_DOM"/>
    <property type="match status" value="1"/>
</dbReference>
<dbReference type="InterPro" id="IPR017441">
    <property type="entry name" value="Protein_kinase_ATP_BS"/>
</dbReference>
<dbReference type="PANTHER" id="PTHR44167:SF31">
    <property type="entry name" value="PROTEIN CBG02007"/>
    <property type="match status" value="1"/>
</dbReference>
<dbReference type="RefSeq" id="WP_382350445.1">
    <property type="nucleotide sequence ID" value="NZ_JBHSMC010000012.1"/>
</dbReference>
<gene>
    <name evidence="4" type="ORF">ACFPM4_08995</name>
</gene>
<keyword evidence="2" id="KW-0472">Membrane</keyword>
<evidence type="ECO:0000259" key="3">
    <source>
        <dbReference type="PROSITE" id="PS50011"/>
    </source>
</evidence>
<feature type="domain" description="Protein kinase" evidence="3">
    <location>
        <begin position="27"/>
        <end position="294"/>
    </location>
</feature>
<evidence type="ECO:0000256" key="2">
    <source>
        <dbReference type="SAM" id="Phobius"/>
    </source>
</evidence>
<keyword evidence="1" id="KW-0547">Nucleotide-binding</keyword>
<dbReference type="SMART" id="SM00220">
    <property type="entry name" value="S_TKc"/>
    <property type="match status" value="1"/>
</dbReference>
<keyword evidence="4" id="KW-0808">Transferase</keyword>
<organism evidence="4 5">
    <name type="scientific">Lederbergia graminis</name>
    <dbReference type="NCBI Taxonomy" id="735518"/>
    <lineage>
        <taxon>Bacteria</taxon>
        <taxon>Bacillati</taxon>
        <taxon>Bacillota</taxon>
        <taxon>Bacilli</taxon>
        <taxon>Bacillales</taxon>
        <taxon>Bacillaceae</taxon>
        <taxon>Lederbergia</taxon>
    </lineage>
</organism>
<dbReference type="SUPFAM" id="SSF56112">
    <property type="entry name" value="Protein kinase-like (PK-like)"/>
    <property type="match status" value="1"/>
</dbReference>
<dbReference type="InterPro" id="IPR000719">
    <property type="entry name" value="Prot_kinase_dom"/>
</dbReference>
<feature type="binding site" evidence="1">
    <location>
        <position position="54"/>
    </location>
    <ligand>
        <name>ATP</name>
        <dbReference type="ChEBI" id="CHEBI:30616"/>
    </ligand>
</feature>
<keyword evidence="4" id="KW-0418">Kinase</keyword>
<dbReference type="EMBL" id="JBHSMC010000012">
    <property type="protein sequence ID" value="MFC5464889.1"/>
    <property type="molecule type" value="Genomic_DNA"/>
</dbReference>
<proteinExistence type="predicted"/>
<dbReference type="PANTHER" id="PTHR44167">
    <property type="entry name" value="OVARIAN-SPECIFIC SERINE/THREONINE-PROTEIN KINASE LOK-RELATED"/>
    <property type="match status" value="1"/>
</dbReference>
<reference evidence="5" key="1">
    <citation type="journal article" date="2019" name="Int. J. Syst. Evol. Microbiol.">
        <title>The Global Catalogue of Microorganisms (GCM) 10K type strain sequencing project: providing services to taxonomists for standard genome sequencing and annotation.</title>
        <authorList>
            <consortium name="The Broad Institute Genomics Platform"/>
            <consortium name="The Broad Institute Genome Sequencing Center for Infectious Disease"/>
            <person name="Wu L."/>
            <person name="Ma J."/>
        </authorList>
    </citation>
    <scope>NUCLEOTIDE SEQUENCE [LARGE SCALE GENOMIC DNA]</scope>
    <source>
        <strain evidence="5">CGMCC 1.12237</strain>
    </source>
</reference>
<dbReference type="Pfam" id="PF00069">
    <property type="entry name" value="Pkinase"/>
    <property type="match status" value="1"/>
</dbReference>
<dbReference type="Proteomes" id="UP001596147">
    <property type="component" value="Unassembled WGS sequence"/>
</dbReference>
<dbReference type="GO" id="GO:0016301">
    <property type="term" value="F:kinase activity"/>
    <property type="evidence" value="ECO:0007669"/>
    <property type="project" value="UniProtKB-KW"/>
</dbReference>
<evidence type="ECO:0000313" key="4">
    <source>
        <dbReference type="EMBL" id="MFC5464889.1"/>
    </source>
</evidence>
<keyword evidence="1" id="KW-0067">ATP-binding</keyword>
<dbReference type="InterPro" id="IPR011009">
    <property type="entry name" value="Kinase-like_dom_sf"/>
</dbReference>
<comment type="caution">
    <text evidence="4">The sequence shown here is derived from an EMBL/GenBank/DDBJ whole genome shotgun (WGS) entry which is preliminary data.</text>
</comment>
<dbReference type="PROSITE" id="PS00107">
    <property type="entry name" value="PROTEIN_KINASE_ATP"/>
    <property type="match status" value="1"/>
</dbReference>
<evidence type="ECO:0000313" key="5">
    <source>
        <dbReference type="Proteomes" id="UP001596147"/>
    </source>
</evidence>
<keyword evidence="5" id="KW-1185">Reference proteome</keyword>
<dbReference type="Gene3D" id="1.10.510.10">
    <property type="entry name" value="Transferase(Phosphotransferase) domain 1"/>
    <property type="match status" value="1"/>
</dbReference>
<feature type="transmembrane region" description="Helical" evidence="2">
    <location>
        <begin position="292"/>
        <end position="315"/>
    </location>
</feature>
<accession>A0ABW0LGG1</accession>
<keyword evidence="2" id="KW-1133">Transmembrane helix</keyword>
<evidence type="ECO:0000256" key="1">
    <source>
        <dbReference type="PROSITE-ProRule" id="PRU10141"/>
    </source>
</evidence>
<keyword evidence="2" id="KW-0812">Transmembrane</keyword>